<dbReference type="Proteomes" id="UP000628710">
    <property type="component" value="Unassembled WGS sequence"/>
</dbReference>
<dbReference type="AlphaFoldDB" id="A0A934JKG4"/>
<feature type="transmembrane region" description="Helical" evidence="1">
    <location>
        <begin position="135"/>
        <end position="156"/>
    </location>
</feature>
<feature type="transmembrane region" description="Helical" evidence="1">
    <location>
        <begin position="10"/>
        <end position="28"/>
    </location>
</feature>
<comment type="caution">
    <text evidence="3">The sequence shown here is derived from an EMBL/GenBank/DDBJ whole genome shotgun (WGS) entry which is preliminary data.</text>
</comment>
<keyword evidence="1" id="KW-0812">Transmembrane</keyword>
<feature type="transmembrane region" description="Helical" evidence="1">
    <location>
        <begin position="162"/>
        <end position="182"/>
    </location>
</feature>
<dbReference type="PANTHER" id="PTHR42957:SF1">
    <property type="entry name" value="HELICASE MJ1565-RELATED"/>
    <property type="match status" value="1"/>
</dbReference>
<accession>A0A934JKG4</accession>
<dbReference type="InterPro" id="IPR002789">
    <property type="entry name" value="HerA_central"/>
</dbReference>
<dbReference type="Pfam" id="PF01935">
    <property type="entry name" value="DUF87"/>
    <property type="match status" value="1"/>
</dbReference>
<proteinExistence type="predicted"/>
<keyword evidence="4" id="KW-1185">Reference proteome</keyword>
<dbReference type="RefSeq" id="WP_199467598.1">
    <property type="nucleotide sequence ID" value="NZ_JAEMNX010000005.1"/>
</dbReference>
<evidence type="ECO:0000256" key="1">
    <source>
        <dbReference type="SAM" id="Phobius"/>
    </source>
</evidence>
<dbReference type="InterPro" id="IPR027417">
    <property type="entry name" value="P-loop_NTPase"/>
</dbReference>
<dbReference type="EMBL" id="JAEMNX010000005">
    <property type="protein sequence ID" value="MBJ7537466.1"/>
    <property type="molecule type" value="Genomic_DNA"/>
</dbReference>
<evidence type="ECO:0000313" key="4">
    <source>
        <dbReference type="Proteomes" id="UP000628710"/>
    </source>
</evidence>
<dbReference type="Gene3D" id="3.40.50.300">
    <property type="entry name" value="P-loop containing nucleotide triphosphate hydrolases"/>
    <property type="match status" value="2"/>
</dbReference>
<feature type="transmembrane region" description="Helical" evidence="1">
    <location>
        <begin position="40"/>
        <end position="60"/>
    </location>
</feature>
<feature type="transmembrane region" description="Helical" evidence="1">
    <location>
        <begin position="92"/>
        <end position="114"/>
    </location>
</feature>
<feature type="domain" description="Helicase HerA central" evidence="2">
    <location>
        <begin position="411"/>
        <end position="475"/>
    </location>
</feature>
<organism evidence="3 4">
    <name type="scientific">Marinomonas transparens</name>
    <dbReference type="NCBI Taxonomy" id="2795388"/>
    <lineage>
        <taxon>Bacteria</taxon>
        <taxon>Pseudomonadati</taxon>
        <taxon>Pseudomonadota</taxon>
        <taxon>Gammaproteobacteria</taxon>
        <taxon>Oceanospirillales</taxon>
        <taxon>Oceanospirillaceae</taxon>
        <taxon>Marinomonas</taxon>
    </lineage>
</organism>
<name>A0A934JKG4_9GAMM</name>
<reference evidence="3" key="1">
    <citation type="submission" date="2020-12" db="EMBL/GenBank/DDBJ databases">
        <title>Marinomonas arctica sp. nov., a psychrotolerant bacterium isolated from the Arctic.</title>
        <authorList>
            <person name="Zhang Y."/>
        </authorList>
    </citation>
    <scope>NUCLEOTIDE SEQUENCE</scope>
    <source>
        <strain evidence="3">C1424</strain>
    </source>
</reference>
<feature type="transmembrane region" description="Helical" evidence="1">
    <location>
        <begin position="67"/>
        <end position="86"/>
    </location>
</feature>
<keyword evidence="1" id="KW-0472">Membrane</keyword>
<keyword evidence="1" id="KW-1133">Transmembrane helix</keyword>
<evidence type="ECO:0000259" key="2">
    <source>
        <dbReference type="Pfam" id="PF01935"/>
    </source>
</evidence>
<dbReference type="InterPro" id="IPR008571">
    <property type="entry name" value="HerA-like"/>
</dbReference>
<sequence>MSKLSQKERVVSLGIDLFILFIICALAFGKPYPPTGDAGFWFYTALLSVLVGSKIVTPFYVKPIDAVSYAVPAFVSLMLINDWTSWSVEIKTAFLATIGVSALVLGFSLIAITLNNWGSERLQDISNKIRIFLEVIAKPQVIYTPIIIFAMYSYHIDKPNELILIAIAMLLTVSMSAGDVIVRTFNRIRKSAKARGKITSYAEVAAYQQPNIILIRQIKDDDIPLKSIVYIKDKHSKSKLAITLDFVGRENGILTRAVELATLDSGRFEELEHLVPSDSVAQIEGSYLEKICVSENIDLAQSQRVVGIVAPDSSIERLYFEVVDNSDLKEGRLVAVRVQNEKVLYQIVGGLTKEEVVHQKNTYGYLRAQAQQIGVWDEQRKKFYQFNWLPNINSPVFLEHQDAYHIEPDTIGHFPDSNYQVKIGNINHLVTHNTAILGILGVGKSMLAIELLERMMAEGIKVVCLDLTNQYSTELSDYYNARYEEACLFKLRTATDKDRDVWQESPEKGGSLPHLKQAFYEDLNDFINNTAGHLLKIYNPAEFVATRQDRAPGSYHSEGQWQRGAALFSVTPVEITQIVSETVLDILSSQMSDQARACLVYEEAHSLVPEWNSVVADGDKHATSGTARAILQGRKYGLGCLLITQRTANVTKTILNQCNTIFAMRTFDDTGKDFLGNYIGKDYAQSLSSVRERHAVFFGRGSSCENPVLMKVNDRDEFLACYRALKKPPVFAHQPVAETNAEAEEAPDFDDDMPF</sequence>
<evidence type="ECO:0000313" key="3">
    <source>
        <dbReference type="EMBL" id="MBJ7537466.1"/>
    </source>
</evidence>
<gene>
    <name evidence="3" type="ORF">I8J31_07185</name>
</gene>
<protein>
    <submittedName>
        <fullName evidence="3">DUF87 domain-containing protein</fullName>
    </submittedName>
</protein>
<dbReference type="PANTHER" id="PTHR42957">
    <property type="entry name" value="HELICASE MJ1565-RELATED"/>
    <property type="match status" value="1"/>
</dbReference>
<dbReference type="SUPFAM" id="SSF52540">
    <property type="entry name" value="P-loop containing nucleoside triphosphate hydrolases"/>
    <property type="match status" value="1"/>
</dbReference>